<accession>A0A1F5Z8Y8</accession>
<feature type="transmembrane region" description="Helical" evidence="1">
    <location>
        <begin position="75"/>
        <end position="97"/>
    </location>
</feature>
<feature type="transmembrane region" description="Helical" evidence="1">
    <location>
        <begin position="166"/>
        <end position="186"/>
    </location>
</feature>
<evidence type="ECO:0000256" key="1">
    <source>
        <dbReference type="SAM" id="Phobius"/>
    </source>
</evidence>
<dbReference type="AlphaFoldDB" id="A0A1F5Z8Y8"/>
<keyword evidence="1" id="KW-0472">Membrane</keyword>
<feature type="transmembrane region" description="Helical" evidence="1">
    <location>
        <begin position="27"/>
        <end position="44"/>
    </location>
</feature>
<evidence type="ECO:0000313" key="2">
    <source>
        <dbReference type="EMBL" id="OGG08871.1"/>
    </source>
</evidence>
<dbReference type="Proteomes" id="UP000176854">
    <property type="component" value="Unassembled WGS sequence"/>
</dbReference>
<feature type="transmembrane region" description="Helical" evidence="1">
    <location>
        <begin position="135"/>
        <end position="154"/>
    </location>
</feature>
<keyword evidence="1" id="KW-0812">Transmembrane</keyword>
<feature type="transmembrane region" description="Helical" evidence="1">
    <location>
        <begin position="257"/>
        <end position="274"/>
    </location>
</feature>
<protein>
    <submittedName>
        <fullName evidence="2">Uncharacterized protein</fullName>
    </submittedName>
</protein>
<evidence type="ECO:0000313" key="3">
    <source>
        <dbReference type="Proteomes" id="UP000176854"/>
    </source>
</evidence>
<name>A0A1F5Z8Y8_9BACT</name>
<gene>
    <name evidence="2" type="ORF">A2154_00885</name>
</gene>
<dbReference type="Pfam" id="PF18900">
    <property type="entry name" value="DUF5656"/>
    <property type="match status" value="1"/>
</dbReference>
<feature type="transmembrane region" description="Helical" evidence="1">
    <location>
        <begin position="225"/>
        <end position="245"/>
    </location>
</feature>
<dbReference type="EMBL" id="MFJC01000043">
    <property type="protein sequence ID" value="OGG08871.1"/>
    <property type="molecule type" value="Genomic_DNA"/>
</dbReference>
<feature type="transmembrane region" description="Helical" evidence="1">
    <location>
        <begin position="109"/>
        <end position="128"/>
    </location>
</feature>
<sequence>MLFFKKTLKRWYKRTNRKITISKRQQLVIITLILAAGMILTQLVSSDYRYRLVVALSLTTYITTAFALREDLRGVEWITLLTLPSLFTAAVGSFYFLLPVRWLTRLPVALLYMIGIYALLLTVNIYNIAAIRTIALLRAAHSIGFLLTILTYYFLVQTVFAARINILVNILFVGIISFLLYIQLLWSVHLEPRLSHSILVISLALSIVQAQLAWILTLWPVNSTFVTLFLTTVFYSTAGLAQQYLQERLYKKTVNEFASVVVIIFLLLIIATQWR</sequence>
<organism evidence="2 3">
    <name type="scientific">Candidatus Gottesmanbacteria bacterium RBG_16_43_7</name>
    <dbReference type="NCBI Taxonomy" id="1798373"/>
    <lineage>
        <taxon>Bacteria</taxon>
        <taxon>Candidatus Gottesmaniibacteriota</taxon>
    </lineage>
</organism>
<dbReference type="STRING" id="1798373.A2154_00885"/>
<feature type="transmembrane region" description="Helical" evidence="1">
    <location>
        <begin position="198"/>
        <end position="219"/>
    </location>
</feature>
<reference evidence="2 3" key="1">
    <citation type="journal article" date="2016" name="Nat. Commun.">
        <title>Thousands of microbial genomes shed light on interconnected biogeochemical processes in an aquifer system.</title>
        <authorList>
            <person name="Anantharaman K."/>
            <person name="Brown C.T."/>
            <person name="Hug L.A."/>
            <person name="Sharon I."/>
            <person name="Castelle C.J."/>
            <person name="Probst A.J."/>
            <person name="Thomas B.C."/>
            <person name="Singh A."/>
            <person name="Wilkins M.J."/>
            <person name="Karaoz U."/>
            <person name="Brodie E.L."/>
            <person name="Williams K.H."/>
            <person name="Hubbard S.S."/>
            <person name="Banfield J.F."/>
        </authorList>
    </citation>
    <scope>NUCLEOTIDE SEQUENCE [LARGE SCALE GENOMIC DNA]</scope>
</reference>
<keyword evidence="1" id="KW-1133">Transmembrane helix</keyword>
<feature type="transmembrane region" description="Helical" evidence="1">
    <location>
        <begin position="50"/>
        <end position="68"/>
    </location>
</feature>
<dbReference type="InterPro" id="IPR043715">
    <property type="entry name" value="DUF5656"/>
</dbReference>
<proteinExistence type="predicted"/>
<comment type="caution">
    <text evidence="2">The sequence shown here is derived from an EMBL/GenBank/DDBJ whole genome shotgun (WGS) entry which is preliminary data.</text>
</comment>